<organism evidence="2 4">
    <name type="scientific">Halopseudomonas bauzanensis</name>
    <dbReference type="NCBI Taxonomy" id="653930"/>
    <lineage>
        <taxon>Bacteria</taxon>
        <taxon>Pseudomonadati</taxon>
        <taxon>Pseudomonadota</taxon>
        <taxon>Gammaproteobacteria</taxon>
        <taxon>Pseudomonadales</taxon>
        <taxon>Pseudomonadaceae</taxon>
        <taxon>Halopseudomonas</taxon>
    </lineage>
</organism>
<feature type="transmembrane region" description="Helical" evidence="1">
    <location>
        <begin position="12"/>
        <end position="35"/>
    </location>
</feature>
<dbReference type="SUPFAM" id="SSF81342">
    <property type="entry name" value="Transmembrane di-heme cytochromes"/>
    <property type="match status" value="1"/>
</dbReference>
<comment type="caution">
    <text evidence="2">The sequence shown here is derived from an EMBL/GenBank/DDBJ whole genome shotgun (WGS) entry which is preliminary data.</text>
</comment>
<dbReference type="EMBL" id="SWAV01000025">
    <property type="protein sequence ID" value="TKA89152.1"/>
    <property type="molecule type" value="Genomic_DNA"/>
</dbReference>
<dbReference type="Proteomes" id="UP000305198">
    <property type="component" value="Unassembled WGS sequence"/>
</dbReference>
<keyword evidence="1" id="KW-1133">Transmembrane helix</keyword>
<evidence type="ECO:0000313" key="3">
    <source>
        <dbReference type="EMBL" id="TKA89152.1"/>
    </source>
</evidence>
<dbReference type="GO" id="GO:0016020">
    <property type="term" value="C:membrane"/>
    <property type="evidence" value="ECO:0007669"/>
    <property type="project" value="InterPro"/>
</dbReference>
<gene>
    <name evidence="3" type="ORF">FA869_17110</name>
    <name evidence="2" type="ORF">FA869_17170</name>
</gene>
<feature type="non-terminal residue" evidence="2">
    <location>
        <position position="36"/>
    </location>
</feature>
<evidence type="ECO:0000256" key="1">
    <source>
        <dbReference type="SAM" id="Phobius"/>
    </source>
</evidence>
<keyword evidence="1" id="KW-0472">Membrane</keyword>
<dbReference type="AlphaFoldDB" id="A0A4U0YD91"/>
<proteinExistence type="predicted"/>
<sequence>MQLRNSQQRYGLVAIVLHWLVALAVIGLAILGLWMT</sequence>
<protein>
    <submittedName>
        <fullName evidence="2">Cytochrome b</fullName>
    </submittedName>
</protein>
<accession>A0A4U0YD91</accession>
<dbReference type="GO" id="GO:0022904">
    <property type="term" value="P:respiratory electron transport chain"/>
    <property type="evidence" value="ECO:0007669"/>
    <property type="project" value="InterPro"/>
</dbReference>
<dbReference type="InterPro" id="IPR016174">
    <property type="entry name" value="Di-haem_cyt_TM"/>
</dbReference>
<name>A0A4U0YD91_9GAMM</name>
<keyword evidence="1" id="KW-0812">Transmembrane</keyword>
<evidence type="ECO:0000313" key="4">
    <source>
        <dbReference type="Proteomes" id="UP000305198"/>
    </source>
</evidence>
<evidence type="ECO:0000313" key="2">
    <source>
        <dbReference type="EMBL" id="TKA89038.1"/>
    </source>
</evidence>
<reference evidence="2 4" key="1">
    <citation type="submission" date="2019-04" db="EMBL/GenBank/DDBJ databases">
        <title>Crypto-aerobic microbial life in anoxic (sulfidic) marine sediments.</title>
        <authorList>
            <person name="Bhattacharya S."/>
            <person name="Roy C."/>
            <person name="Mondal N."/>
            <person name="Sarkar J."/>
            <person name="Mandal S."/>
            <person name="Rameez M.J."/>
            <person name="Ghosh W."/>
        </authorList>
    </citation>
    <scope>NUCLEOTIDE SEQUENCE [LARGE SCALE GENOMIC DNA]</scope>
    <source>
        <strain evidence="2 4">SBBB</strain>
    </source>
</reference>
<dbReference type="EMBL" id="SWAV01000038">
    <property type="protein sequence ID" value="TKA89038.1"/>
    <property type="molecule type" value="Genomic_DNA"/>
</dbReference>